<sequence>MTKDGDQVALRRLLSDVTAGLGDQHTHKTLTQALADLGMPPVEEGSKRERVEQSLARATDSRLLQVAERFLTTQRTDAPTRNLLQDAIWAAASPPEIPLRTRRELARALDPGDLVQHDTRFMALLDSFWHLDDDPWSLGPSTRSLRARIERHFLRNTDWPVEELFEQLGAFDASDARFARFAEALVAGDVLLDETVQRGLAAAMNEHLGTEGLELRQTGTLGGYPRFTLVPVQLAHARAPKNVIFATPAKPDIRFLSAVDNDIEVVNGDALIYDRTVTDDGIRWRDLQSWWQEREHITDPGEAKRSLYARLRASLPDNSPGQRNLFDSYHRILGSEVYDMAALLPEVWLHWDPRTVRERGPQALLRFRMDFLLLLPHGQRIVLEVDGSQHYTRDRGRTPDTAKYAAMVAADRDLRLSGYEVYRFGHDELRDETTARTILEAFLPRLFQHHKVTGRH</sequence>
<reference evidence="2 3" key="1">
    <citation type="submission" date="2020-01" db="EMBL/GenBank/DDBJ databases">
        <title>Insect and environment-associated Actinomycetes.</title>
        <authorList>
            <person name="Currrie C."/>
            <person name="Chevrette M."/>
            <person name="Carlson C."/>
            <person name="Stubbendieck R."/>
            <person name="Wendt-Pienkowski E."/>
        </authorList>
    </citation>
    <scope>NUCLEOTIDE SEQUENCE [LARGE SCALE GENOMIC DNA]</scope>
    <source>
        <strain evidence="2 3">SID14172</strain>
    </source>
</reference>
<dbReference type="AlphaFoldDB" id="A0A6N9UU03"/>
<protein>
    <recommendedName>
        <fullName evidence="1">AbiJ-NTD3 domain-containing protein</fullName>
    </recommendedName>
</protein>
<organism evidence="2 3">
    <name type="scientific">Streptomyces coelicoflavus</name>
    <dbReference type="NCBI Taxonomy" id="285562"/>
    <lineage>
        <taxon>Bacteria</taxon>
        <taxon>Bacillati</taxon>
        <taxon>Actinomycetota</taxon>
        <taxon>Actinomycetes</taxon>
        <taxon>Kitasatosporales</taxon>
        <taxon>Streptomycetaceae</taxon>
        <taxon>Streptomyces</taxon>
    </lineage>
</organism>
<dbReference type="EMBL" id="JAAGMB010000543">
    <property type="protein sequence ID" value="NEB19700.1"/>
    <property type="molecule type" value="Genomic_DNA"/>
</dbReference>
<evidence type="ECO:0000313" key="2">
    <source>
        <dbReference type="EMBL" id="NEB19700.1"/>
    </source>
</evidence>
<comment type="caution">
    <text evidence="2">The sequence shown here is derived from an EMBL/GenBank/DDBJ whole genome shotgun (WGS) entry which is preliminary data.</text>
</comment>
<keyword evidence="3" id="KW-1185">Reference proteome</keyword>
<feature type="domain" description="AbiJ-NTD3" evidence="1">
    <location>
        <begin position="97"/>
        <end position="260"/>
    </location>
</feature>
<dbReference type="Proteomes" id="UP000469545">
    <property type="component" value="Unassembled WGS sequence"/>
</dbReference>
<gene>
    <name evidence="2" type="ORF">G3I46_24945</name>
</gene>
<evidence type="ECO:0000259" key="1">
    <source>
        <dbReference type="Pfam" id="PF18860"/>
    </source>
</evidence>
<dbReference type="Pfam" id="PF18860">
    <property type="entry name" value="AbiJ_NTD3"/>
    <property type="match status" value="1"/>
</dbReference>
<accession>A0A6N9UU03</accession>
<proteinExistence type="predicted"/>
<name>A0A6N9UU03_9ACTN</name>
<dbReference type="InterPro" id="IPR041427">
    <property type="entry name" value="AbiJ-NTD3"/>
</dbReference>
<evidence type="ECO:0000313" key="3">
    <source>
        <dbReference type="Proteomes" id="UP000469545"/>
    </source>
</evidence>